<dbReference type="InterPro" id="IPR023828">
    <property type="entry name" value="Peptidase_S8_Ser-AS"/>
</dbReference>
<evidence type="ECO:0000256" key="3">
    <source>
        <dbReference type="ARBA" id="ARBA00022670"/>
    </source>
</evidence>
<dbReference type="EMBL" id="JASCZI010272364">
    <property type="protein sequence ID" value="MED6221879.1"/>
    <property type="molecule type" value="Genomic_DNA"/>
</dbReference>
<keyword evidence="6" id="KW-0720">Serine protease</keyword>
<organism evidence="9 10">
    <name type="scientific">Stylosanthes scabra</name>
    <dbReference type="NCBI Taxonomy" id="79078"/>
    <lineage>
        <taxon>Eukaryota</taxon>
        <taxon>Viridiplantae</taxon>
        <taxon>Streptophyta</taxon>
        <taxon>Embryophyta</taxon>
        <taxon>Tracheophyta</taxon>
        <taxon>Spermatophyta</taxon>
        <taxon>Magnoliopsida</taxon>
        <taxon>eudicotyledons</taxon>
        <taxon>Gunneridae</taxon>
        <taxon>Pentapetalae</taxon>
        <taxon>rosids</taxon>
        <taxon>fabids</taxon>
        <taxon>Fabales</taxon>
        <taxon>Fabaceae</taxon>
        <taxon>Papilionoideae</taxon>
        <taxon>50 kb inversion clade</taxon>
        <taxon>dalbergioids sensu lato</taxon>
        <taxon>Dalbergieae</taxon>
        <taxon>Pterocarpus clade</taxon>
        <taxon>Stylosanthes</taxon>
    </lineage>
</organism>
<evidence type="ECO:0000256" key="7">
    <source>
        <dbReference type="PROSITE-ProRule" id="PRU01240"/>
    </source>
</evidence>
<evidence type="ECO:0000259" key="8">
    <source>
        <dbReference type="Pfam" id="PF00082"/>
    </source>
</evidence>
<reference evidence="9 10" key="1">
    <citation type="journal article" date="2023" name="Plants (Basel)">
        <title>Bridging the Gap: Combining Genomics and Transcriptomics Approaches to Understand Stylosanthes scabra, an Orphan Legume from the Brazilian Caatinga.</title>
        <authorList>
            <person name="Ferreira-Neto J.R.C."/>
            <person name="da Silva M.D."/>
            <person name="Binneck E."/>
            <person name="de Melo N.F."/>
            <person name="da Silva R.H."/>
            <person name="de Melo A.L.T.M."/>
            <person name="Pandolfi V."/>
            <person name="Bustamante F.O."/>
            <person name="Brasileiro-Vidal A.C."/>
            <person name="Benko-Iseppon A.M."/>
        </authorList>
    </citation>
    <scope>NUCLEOTIDE SEQUENCE [LARGE SCALE GENOMIC DNA]</scope>
    <source>
        <tissue evidence="9">Leaves</tissue>
    </source>
</reference>
<keyword evidence="10" id="KW-1185">Reference proteome</keyword>
<keyword evidence="3" id="KW-0645">Protease</keyword>
<comment type="similarity">
    <text evidence="2 7">Belongs to the peptidase S8 family.</text>
</comment>
<dbReference type="Gene3D" id="3.40.50.200">
    <property type="entry name" value="Peptidase S8/S53 domain"/>
    <property type="match status" value="2"/>
</dbReference>
<evidence type="ECO:0000256" key="2">
    <source>
        <dbReference type="ARBA" id="ARBA00011073"/>
    </source>
</evidence>
<evidence type="ECO:0000313" key="10">
    <source>
        <dbReference type="Proteomes" id="UP001341840"/>
    </source>
</evidence>
<evidence type="ECO:0000256" key="5">
    <source>
        <dbReference type="ARBA" id="ARBA00022801"/>
    </source>
</evidence>
<comment type="caution">
    <text evidence="9">The sequence shown here is derived from an EMBL/GenBank/DDBJ whole genome shotgun (WGS) entry which is preliminary data.</text>
</comment>
<dbReference type="SUPFAM" id="SSF52743">
    <property type="entry name" value="Subtilisin-like"/>
    <property type="match status" value="1"/>
</dbReference>
<dbReference type="Proteomes" id="UP001341840">
    <property type="component" value="Unassembled WGS sequence"/>
</dbReference>
<feature type="domain" description="Peptidase S8/S53" evidence="8">
    <location>
        <begin position="7"/>
        <end position="320"/>
    </location>
</feature>
<protein>
    <recommendedName>
        <fullName evidence="8">Peptidase S8/S53 domain-containing protein</fullName>
    </recommendedName>
</protein>
<dbReference type="InterPro" id="IPR000209">
    <property type="entry name" value="Peptidase_S8/S53_dom"/>
</dbReference>
<proteinExistence type="inferred from homology"/>
<dbReference type="InterPro" id="IPR045051">
    <property type="entry name" value="SBT"/>
</dbReference>
<evidence type="ECO:0000256" key="4">
    <source>
        <dbReference type="ARBA" id="ARBA00022729"/>
    </source>
</evidence>
<keyword evidence="5" id="KW-0378">Hydrolase</keyword>
<sequence>MAAFDVARGGVPSARIAVYNVCSGAGCLGHAILAAFDDSIADGVDLVTISISPNLPIPYDTDPIAIGSFHAMEKGILTINSAGNSGPKGVTFSVSPWLFSVAASTMDRRIIDKALLGNGLTLFGKSINSFPSDGKNIPLVHGNGGGYPSADELGLLGSIVASNVFEADVVSYPSLFIDSKAYNLAKAYANSNTTPQAEIFASEAFNNTIAPIIADFSSRGPNTIIPEIMKPDISAPGVEILAAYSSIASPSSDSNDKRSVKYNILSGTSMSCPHVAGIAAFVKAFHPNWSPAATKSSIMTTAKPMNKTDDNDKEFSYGSGFVDPVKAINPGLVFYLSKDDYVNLLCSIGYDTAKVRQISGDNSTFCPSTSSAKGKRF</sequence>
<gene>
    <name evidence="9" type="ORF">PIB30_059054</name>
</gene>
<dbReference type="InterPro" id="IPR036852">
    <property type="entry name" value="Peptidase_S8/S53_dom_sf"/>
</dbReference>
<dbReference type="Pfam" id="PF00082">
    <property type="entry name" value="Peptidase_S8"/>
    <property type="match status" value="1"/>
</dbReference>
<accession>A0ABU6ZIU6</accession>
<evidence type="ECO:0000256" key="1">
    <source>
        <dbReference type="ARBA" id="ARBA00004613"/>
    </source>
</evidence>
<dbReference type="PANTHER" id="PTHR10795">
    <property type="entry name" value="PROPROTEIN CONVERTASE SUBTILISIN/KEXIN"/>
    <property type="match status" value="1"/>
</dbReference>
<keyword evidence="4" id="KW-0732">Signal</keyword>
<evidence type="ECO:0000256" key="6">
    <source>
        <dbReference type="ARBA" id="ARBA00022825"/>
    </source>
</evidence>
<name>A0ABU6ZIU6_9FABA</name>
<dbReference type="PROSITE" id="PS00138">
    <property type="entry name" value="SUBTILASE_SER"/>
    <property type="match status" value="1"/>
</dbReference>
<dbReference type="PROSITE" id="PS51892">
    <property type="entry name" value="SUBTILASE"/>
    <property type="match status" value="1"/>
</dbReference>
<evidence type="ECO:0000313" key="9">
    <source>
        <dbReference type="EMBL" id="MED6221879.1"/>
    </source>
</evidence>
<comment type="caution">
    <text evidence="7">Lacks conserved residue(s) required for the propagation of feature annotation.</text>
</comment>
<comment type="subcellular location">
    <subcellularLocation>
        <location evidence="1">Secreted</location>
    </subcellularLocation>
</comment>